<evidence type="ECO:0000256" key="1">
    <source>
        <dbReference type="ARBA" id="ARBA00007401"/>
    </source>
</evidence>
<keyword evidence="3 10" id="KW-0326">Glycosidase</keyword>
<dbReference type="AlphaFoldDB" id="K6Y885"/>
<dbReference type="Gene3D" id="2.60.120.260">
    <property type="entry name" value="Galactose-binding domain-like"/>
    <property type="match status" value="2"/>
</dbReference>
<dbReference type="STRING" id="1127673.GLIP_0189"/>
<protein>
    <submittedName>
        <fullName evidence="10">Beta-galactosidase</fullName>
        <ecNumber evidence="10">3.2.1.23</ecNumber>
    </submittedName>
</protein>
<evidence type="ECO:0000256" key="4">
    <source>
        <dbReference type="SAM" id="SignalP"/>
    </source>
</evidence>
<dbReference type="InterPro" id="IPR032311">
    <property type="entry name" value="DUF4982"/>
</dbReference>
<gene>
    <name evidence="10" type="primary">lacZ</name>
    <name evidence="10" type="ORF">GLIP_0189</name>
</gene>
<accession>K6Y885</accession>
<dbReference type="InterPro" id="IPR040605">
    <property type="entry name" value="Glyco_hydro2_dom5"/>
</dbReference>
<dbReference type="InterPro" id="IPR006101">
    <property type="entry name" value="Glyco_hydro_2"/>
</dbReference>
<dbReference type="InterPro" id="IPR017853">
    <property type="entry name" value="GH"/>
</dbReference>
<dbReference type="Pfam" id="PF13287">
    <property type="entry name" value="Fn3_assoc"/>
    <property type="match status" value="1"/>
</dbReference>
<dbReference type="InterPro" id="IPR036156">
    <property type="entry name" value="Beta-gal/glucu_dom_sf"/>
</dbReference>
<feature type="domain" description="DUF4982" evidence="8">
    <location>
        <begin position="632"/>
        <end position="691"/>
    </location>
</feature>
<feature type="signal peptide" evidence="4">
    <location>
        <begin position="1"/>
        <end position="23"/>
    </location>
</feature>
<dbReference type="InterPro" id="IPR026876">
    <property type="entry name" value="Fn3_assoc_repeat"/>
</dbReference>
<keyword evidence="11" id="KW-1185">Reference proteome</keyword>
<dbReference type="Pfam" id="PF00703">
    <property type="entry name" value="Glyco_hydro_2"/>
    <property type="match status" value="1"/>
</dbReference>
<dbReference type="SUPFAM" id="SSF51445">
    <property type="entry name" value="(Trans)glycosidases"/>
    <property type="match status" value="1"/>
</dbReference>
<dbReference type="EC" id="3.2.1.23" evidence="10"/>
<dbReference type="Pfam" id="PF02836">
    <property type="entry name" value="Glyco_hydro_2_C"/>
    <property type="match status" value="1"/>
</dbReference>
<dbReference type="Pfam" id="PF18565">
    <property type="entry name" value="Glyco_hydro2_C5"/>
    <property type="match status" value="1"/>
</dbReference>
<proteinExistence type="inferred from homology"/>
<keyword evidence="2 10" id="KW-0378">Hydrolase</keyword>
<dbReference type="GO" id="GO:0005975">
    <property type="term" value="P:carbohydrate metabolic process"/>
    <property type="evidence" value="ECO:0007669"/>
    <property type="project" value="InterPro"/>
</dbReference>
<comment type="caution">
    <text evidence="10">The sequence shown here is derived from an EMBL/GenBank/DDBJ whole genome shotgun (WGS) entry which is preliminary data.</text>
</comment>
<feature type="chain" id="PRO_5003897092" evidence="4">
    <location>
        <begin position="24"/>
        <end position="1019"/>
    </location>
</feature>
<dbReference type="Gene3D" id="3.20.20.80">
    <property type="entry name" value="Glycosidases"/>
    <property type="match status" value="1"/>
</dbReference>
<evidence type="ECO:0000259" key="8">
    <source>
        <dbReference type="Pfam" id="PF16355"/>
    </source>
</evidence>
<dbReference type="EMBL" id="BAEN01000007">
    <property type="protein sequence ID" value="GAC12843.1"/>
    <property type="molecule type" value="Genomic_DNA"/>
</dbReference>
<dbReference type="Pfam" id="PF02837">
    <property type="entry name" value="Glyco_hydro_2_N"/>
    <property type="match status" value="1"/>
</dbReference>
<evidence type="ECO:0000256" key="3">
    <source>
        <dbReference type="ARBA" id="ARBA00023295"/>
    </source>
</evidence>
<dbReference type="InterPro" id="IPR006103">
    <property type="entry name" value="Glyco_hydro_2_cat"/>
</dbReference>
<evidence type="ECO:0000259" key="9">
    <source>
        <dbReference type="Pfam" id="PF18565"/>
    </source>
</evidence>
<feature type="domain" description="Glycoside hydrolase family 2" evidence="9">
    <location>
        <begin position="717"/>
        <end position="783"/>
    </location>
</feature>
<dbReference type="Proteomes" id="UP000006334">
    <property type="component" value="Unassembled WGS sequence"/>
</dbReference>
<dbReference type="InterPro" id="IPR008979">
    <property type="entry name" value="Galactose-bd-like_sf"/>
</dbReference>
<feature type="domain" description="Glycoside hydrolase family 2 immunoglobulin-like beta-sandwich" evidence="5">
    <location>
        <begin position="188"/>
        <end position="291"/>
    </location>
</feature>
<dbReference type="PRINTS" id="PR00132">
    <property type="entry name" value="GLHYDRLASE2"/>
</dbReference>
<dbReference type="PANTHER" id="PTHR42732:SF1">
    <property type="entry name" value="BETA-MANNOSIDASE"/>
    <property type="match status" value="1"/>
</dbReference>
<dbReference type="InterPro" id="IPR013783">
    <property type="entry name" value="Ig-like_fold"/>
</dbReference>
<keyword evidence="4" id="KW-0732">Signal</keyword>
<evidence type="ECO:0000259" key="6">
    <source>
        <dbReference type="Pfam" id="PF02836"/>
    </source>
</evidence>
<feature type="domain" description="Glycoside hydrolase family 2 catalytic" evidence="6">
    <location>
        <begin position="300"/>
        <end position="457"/>
    </location>
</feature>
<dbReference type="InterPro" id="IPR006104">
    <property type="entry name" value="Glyco_hydro_2_N"/>
</dbReference>
<dbReference type="Pfam" id="PF16355">
    <property type="entry name" value="DUF4982"/>
    <property type="match status" value="1"/>
</dbReference>
<dbReference type="PANTHER" id="PTHR42732">
    <property type="entry name" value="BETA-GALACTOSIDASE"/>
    <property type="match status" value="1"/>
</dbReference>
<organism evidence="10 11">
    <name type="scientific">Aliiglaciecola lipolytica E3</name>
    <dbReference type="NCBI Taxonomy" id="1127673"/>
    <lineage>
        <taxon>Bacteria</taxon>
        <taxon>Pseudomonadati</taxon>
        <taxon>Pseudomonadota</taxon>
        <taxon>Gammaproteobacteria</taxon>
        <taxon>Alteromonadales</taxon>
        <taxon>Alteromonadaceae</taxon>
        <taxon>Aliiglaciecola</taxon>
    </lineage>
</organism>
<dbReference type="GO" id="GO:0004565">
    <property type="term" value="F:beta-galactosidase activity"/>
    <property type="evidence" value="ECO:0007669"/>
    <property type="project" value="UniProtKB-EC"/>
</dbReference>
<reference evidence="10 11" key="1">
    <citation type="journal article" date="2017" name="Antonie Van Leeuwenhoek">
        <title>Rhizobium rhizosphaerae sp. nov., a novel species isolated from rice rhizosphere.</title>
        <authorList>
            <person name="Zhao J.J."/>
            <person name="Zhang J."/>
            <person name="Zhang R.J."/>
            <person name="Zhang C.W."/>
            <person name="Yin H.Q."/>
            <person name="Zhang X.X."/>
        </authorList>
    </citation>
    <scope>NUCLEOTIDE SEQUENCE [LARGE SCALE GENOMIC DNA]</scope>
    <source>
        <strain evidence="10 11">E3</strain>
    </source>
</reference>
<evidence type="ECO:0000259" key="7">
    <source>
        <dbReference type="Pfam" id="PF02837"/>
    </source>
</evidence>
<comment type="similarity">
    <text evidence="1">Belongs to the glycosyl hydrolase 2 family.</text>
</comment>
<evidence type="ECO:0000259" key="5">
    <source>
        <dbReference type="Pfam" id="PF00703"/>
    </source>
</evidence>
<dbReference type="InterPro" id="IPR006102">
    <property type="entry name" value="Ig-like_GH2"/>
</dbReference>
<dbReference type="eggNOG" id="COG3250">
    <property type="taxonomic scope" value="Bacteria"/>
</dbReference>
<dbReference type="SUPFAM" id="SSF49785">
    <property type="entry name" value="Galactose-binding domain-like"/>
    <property type="match status" value="2"/>
</dbReference>
<dbReference type="InterPro" id="IPR051913">
    <property type="entry name" value="GH2_Domain-Containing"/>
</dbReference>
<name>K6Y885_9ALTE</name>
<dbReference type="RefSeq" id="WP_008842663.1">
    <property type="nucleotide sequence ID" value="NZ_BAEN01000007.1"/>
</dbReference>
<sequence length="1019" mass="115399">MRFLSRFQWVFFTLFAFSGVVNAERVTVDLNPEWKFSLSDIKNAANSDFDDKQWQDVSVPHDWAFNKGIREGGDQGANGGYFDGGVGWYRRSFEVDESWLNKRVLLNFDGVYMNSEVWVNGHYLGKKAYGYISFRYDISQFIKAGENNISVRVDNLKEPSARWYHPAGIYAPVSLIVKDAQASINTNGVFVTTQTKNANLAVAKVKVEYSNSHSEAMYVESELIDQAGNSTVYDSQALTACSSKPCVFNTELSIAKPSLWDVETPHLYTLKTTLRSANHVFDSVETHFGIRDIKWDVETGFWINGENTKLKGVSEHWEGGPVGGAWTKPLLRWKLALFKEMGVNAIRTAHNPYPPIFYELCDELGILVMDEIFDGWHKKAPFDYGQQAFDTDWQEDVSEWLTRNRNHPSIILYSVGNETRGEEIGEELVNYVHAIDPTRPVTSGHSASAKMDVFGVNGGSEKTQFFTNQQPNKPFVATEAPHTWQTRGYYRSKTWLRDGNHSERQGIFDLPDLTDKEIFTYEWAAPDKWKNHKQHFNSSYDNATVRISARKNWELMRDLPWFSGHFRWTGFDYYGEAGYVHGGWPFRLFMGGALDVAGFEKDLFYFYKSQWTEEPFVHLLPHWTHPRMQANTEIPVWAYSNCEEVELFLNGQSLGRDNLGTKWDEMQAEWMVPWQEGTLVAHCYIDGKRMATTQQVTAKSPSQLNLQLEDEFLTVDDGAAIITVSLEDKNGIYYPYGENRVYFHIEGSASIRSLENGDPVDTSKNVGINHRKAFMGATRAFLDVPDTKQNLSVISGAILGDKSLFSSNEIHIDVKTLTLVGTPKNNNIDIYYTTDGSQPSKLSKKYQGPFKVTPKTEVNATVYVNDNLVFTMRESFADGSGLYWGNADQTVNRPAALGAMPARDAQLKGAIKGKNFVDFKGKEGSITWYQENDGEHGLNQLEFTYALNDKNKRRDMDLIVNGKKIATVKFENTGSWNKKWKKAKLIAPLGAGANYIELRTSGSSGPNIKSLSITPKADE</sequence>
<evidence type="ECO:0000313" key="11">
    <source>
        <dbReference type="Proteomes" id="UP000006334"/>
    </source>
</evidence>
<feature type="domain" description="Glycosyl hydrolases family 2 sugar binding" evidence="7">
    <location>
        <begin position="30"/>
        <end position="176"/>
    </location>
</feature>
<dbReference type="Gene3D" id="2.60.40.10">
    <property type="entry name" value="Immunoglobulins"/>
    <property type="match status" value="3"/>
</dbReference>
<dbReference type="SUPFAM" id="SSF49303">
    <property type="entry name" value="beta-Galactosidase/glucuronidase domain"/>
    <property type="match status" value="1"/>
</dbReference>
<evidence type="ECO:0000256" key="2">
    <source>
        <dbReference type="ARBA" id="ARBA00022801"/>
    </source>
</evidence>
<evidence type="ECO:0000313" key="10">
    <source>
        <dbReference type="EMBL" id="GAC12843.1"/>
    </source>
</evidence>